<dbReference type="GO" id="GO:0015074">
    <property type="term" value="P:DNA integration"/>
    <property type="evidence" value="ECO:0007669"/>
    <property type="project" value="UniProtKB-KW"/>
</dbReference>
<dbReference type="AlphaFoldDB" id="A0A518BU00"/>
<reference evidence="8 9" key="1">
    <citation type="submission" date="2019-02" db="EMBL/GenBank/DDBJ databases">
        <title>Deep-cultivation of Planctomycetes and their phenomic and genomic characterization uncovers novel biology.</title>
        <authorList>
            <person name="Wiegand S."/>
            <person name="Jogler M."/>
            <person name="Boedeker C."/>
            <person name="Pinto D."/>
            <person name="Vollmers J."/>
            <person name="Rivas-Marin E."/>
            <person name="Kohn T."/>
            <person name="Peeters S.H."/>
            <person name="Heuer A."/>
            <person name="Rast P."/>
            <person name="Oberbeckmann S."/>
            <person name="Bunk B."/>
            <person name="Jeske O."/>
            <person name="Meyerdierks A."/>
            <person name="Storesund J.E."/>
            <person name="Kallscheuer N."/>
            <person name="Luecker S."/>
            <person name="Lage O.M."/>
            <person name="Pohl T."/>
            <person name="Merkel B.J."/>
            <person name="Hornburger P."/>
            <person name="Mueller R.-W."/>
            <person name="Bruemmer F."/>
            <person name="Labrenz M."/>
            <person name="Spormann A.M."/>
            <person name="Op den Camp H."/>
            <person name="Overmann J."/>
            <person name="Amann R."/>
            <person name="Jetten M.S.M."/>
            <person name="Mascher T."/>
            <person name="Medema M.H."/>
            <person name="Devos D.P."/>
            <person name="Kaster A.-K."/>
            <person name="Ovreas L."/>
            <person name="Rohde M."/>
            <person name="Galperin M.Y."/>
            <person name="Jogler C."/>
        </authorList>
    </citation>
    <scope>NUCLEOTIDE SEQUENCE [LARGE SCALE GENOMIC DNA]</scope>
    <source>
        <strain evidence="8 9">Pan265</strain>
    </source>
</reference>
<organism evidence="8 9">
    <name type="scientific">Mucisphaera calidilacus</name>
    <dbReference type="NCBI Taxonomy" id="2527982"/>
    <lineage>
        <taxon>Bacteria</taxon>
        <taxon>Pseudomonadati</taxon>
        <taxon>Planctomycetota</taxon>
        <taxon>Phycisphaerae</taxon>
        <taxon>Phycisphaerales</taxon>
        <taxon>Phycisphaeraceae</taxon>
        <taxon>Mucisphaera</taxon>
    </lineage>
</organism>
<evidence type="ECO:0000313" key="8">
    <source>
        <dbReference type="EMBL" id="QDU70437.1"/>
    </source>
</evidence>
<dbReference type="GO" id="GO:0006310">
    <property type="term" value="P:DNA recombination"/>
    <property type="evidence" value="ECO:0007669"/>
    <property type="project" value="UniProtKB-KW"/>
</dbReference>
<evidence type="ECO:0000313" key="9">
    <source>
        <dbReference type="Proteomes" id="UP000320386"/>
    </source>
</evidence>
<dbReference type="PANTHER" id="PTHR30349">
    <property type="entry name" value="PHAGE INTEGRASE-RELATED"/>
    <property type="match status" value="1"/>
</dbReference>
<keyword evidence="2" id="KW-0229">DNA integration</keyword>
<keyword evidence="4" id="KW-0233">DNA recombination</keyword>
<dbReference type="Gene3D" id="1.10.150.130">
    <property type="match status" value="1"/>
</dbReference>
<name>A0A518BU00_9BACT</name>
<evidence type="ECO:0000256" key="1">
    <source>
        <dbReference type="ARBA" id="ARBA00008857"/>
    </source>
</evidence>
<proteinExistence type="inferred from homology"/>
<dbReference type="InterPro" id="IPR011010">
    <property type="entry name" value="DNA_brk_join_enz"/>
</dbReference>
<evidence type="ECO:0000256" key="2">
    <source>
        <dbReference type="ARBA" id="ARBA00022908"/>
    </source>
</evidence>
<dbReference type="InterPro" id="IPR002104">
    <property type="entry name" value="Integrase_catalytic"/>
</dbReference>
<sequence>MTLDELIRGYLDHADQYYRRGDGTPTRHAKNLEIALRPLRSDLRADRFNLASFRMYRDKLLERGLQRSTVNQWCGWVRGCFRWAAQRELIPAEVAHQLKLMEPLRFGRTSCRERTISKLVGREVVHHLARICPQPVASMVMVQWLCGMRPGEVCAMRFDQLQKIEGWTVYIPEHHKTQHYGKTRTIVIPLCAREFMPKDGEGYVFMKPRRPAGPYTTNTYAQVMRRACKKQGIDVVTPGQLRRSAATIARRVAGKEAAQRLLGHTSGDMTEHYYDLELIDAIESMEQLVTAGWGRESAEVLASRG</sequence>
<evidence type="ECO:0000256" key="3">
    <source>
        <dbReference type="ARBA" id="ARBA00023125"/>
    </source>
</evidence>
<dbReference type="InterPro" id="IPR044068">
    <property type="entry name" value="CB"/>
</dbReference>
<dbReference type="PROSITE" id="PS51898">
    <property type="entry name" value="TYR_RECOMBINASE"/>
    <property type="match status" value="1"/>
</dbReference>
<dbReference type="OrthoDB" id="254233at2"/>
<dbReference type="GO" id="GO:0003677">
    <property type="term" value="F:DNA binding"/>
    <property type="evidence" value="ECO:0007669"/>
    <property type="project" value="UniProtKB-UniRule"/>
</dbReference>
<keyword evidence="3 5" id="KW-0238">DNA-binding</keyword>
<evidence type="ECO:0000256" key="4">
    <source>
        <dbReference type="ARBA" id="ARBA00023172"/>
    </source>
</evidence>
<keyword evidence="9" id="KW-1185">Reference proteome</keyword>
<dbReference type="Gene3D" id="1.10.443.10">
    <property type="entry name" value="Intergrase catalytic core"/>
    <property type="match status" value="1"/>
</dbReference>
<dbReference type="EMBL" id="CP036280">
    <property type="protein sequence ID" value="QDU70437.1"/>
    <property type="molecule type" value="Genomic_DNA"/>
</dbReference>
<gene>
    <name evidence="8" type="ORF">Pan265_02640</name>
</gene>
<dbReference type="InterPro" id="IPR050090">
    <property type="entry name" value="Tyrosine_recombinase_XerCD"/>
</dbReference>
<evidence type="ECO:0000256" key="5">
    <source>
        <dbReference type="PROSITE-ProRule" id="PRU01248"/>
    </source>
</evidence>
<dbReference type="Pfam" id="PF00589">
    <property type="entry name" value="Phage_integrase"/>
    <property type="match status" value="1"/>
</dbReference>
<protein>
    <submittedName>
        <fullName evidence="8">Site-specific tyrosine recombinase XerC</fullName>
    </submittedName>
</protein>
<dbReference type="RefSeq" id="WP_145444538.1">
    <property type="nucleotide sequence ID" value="NZ_CP036280.1"/>
</dbReference>
<dbReference type="PANTHER" id="PTHR30349:SF64">
    <property type="entry name" value="PROPHAGE INTEGRASE INTD-RELATED"/>
    <property type="match status" value="1"/>
</dbReference>
<feature type="domain" description="Core-binding (CB)" evidence="7">
    <location>
        <begin position="1"/>
        <end position="85"/>
    </location>
</feature>
<dbReference type="Proteomes" id="UP000320386">
    <property type="component" value="Chromosome"/>
</dbReference>
<feature type="domain" description="Tyr recombinase" evidence="6">
    <location>
        <begin position="114"/>
        <end position="290"/>
    </location>
</feature>
<accession>A0A518BU00</accession>
<evidence type="ECO:0000259" key="6">
    <source>
        <dbReference type="PROSITE" id="PS51898"/>
    </source>
</evidence>
<dbReference type="SUPFAM" id="SSF56349">
    <property type="entry name" value="DNA breaking-rejoining enzymes"/>
    <property type="match status" value="1"/>
</dbReference>
<evidence type="ECO:0000259" key="7">
    <source>
        <dbReference type="PROSITE" id="PS51900"/>
    </source>
</evidence>
<dbReference type="CDD" id="cd00397">
    <property type="entry name" value="DNA_BRE_C"/>
    <property type="match status" value="1"/>
</dbReference>
<comment type="similarity">
    <text evidence="1">Belongs to the 'phage' integrase family.</text>
</comment>
<dbReference type="PROSITE" id="PS51900">
    <property type="entry name" value="CB"/>
    <property type="match status" value="1"/>
</dbReference>
<dbReference type="KEGG" id="mcad:Pan265_02640"/>
<dbReference type="InterPro" id="IPR010998">
    <property type="entry name" value="Integrase_recombinase_N"/>
</dbReference>
<dbReference type="InterPro" id="IPR013762">
    <property type="entry name" value="Integrase-like_cat_sf"/>
</dbReference>